<feature type="domain" description="Tetracyclin repressor-like C-terminal" evidence="1">
    <location>
        <begin position="87"/>
        <end position="212"/>
    </location>
</feature>
<dbReference type="RefSeq" id="WP_092980076.1">
    <property type="nucleotide sequence ID" value="NZ_FOYQ01000001.1"/>
</dbReference>
<dbReference type="EMBL" id="FOYQ01000001">
    <property type="protein sequence ID" value="SFR31561.1"/>
    <property type="molecule type" value="Genomic_DNA"/>
</dbReference>
<protein>
    <submittedName>
        <fullName evidence="2">DNA-binding transcriptional regulator, AcrR family</fullName>
    </submittedName>
</protein>
<dbReference type="AlphaFoldDB" id="A0A1I6FNN5"/>
<evidence type="ECO:0000259" key="1">
    <source>
        <dbReference type="Pfam" id="PF17931"/>
    </source>
</evidence>
<dbReference type="STRING" id="400055.SAMN04490243_0275"/>
<accession>A0A1I6FNN5</accession>
<evidence type="ECO:0000313" key="2">
    <source>
        <dbReference type="EMBL" id="SFR31561.1"/>
    </source>
</evidence>
<dbReference type="InterPro" id="IPR036271">
    <property type="entry name" value="Tet_transcr_reg_TetR-rel_C_sf"/>
</dbReference>
<keyword evidence="3" id="KW-1185">Reference proteome</keyword>
<gene>
    <name evidence="2" type="ORF">SAMN04490243_0275</name>
</gene>
<dbReference type="Pfam" id="PF17931">
    <property type="entry name" value="TetR_C_23"/>
    <property type="match status" value="1"/>
</dbReference>
<dbReference type="SUPFAM" id="SSF48498">
    <property type="entry name" value="Tetracyclin repressor-like, C-terminal domain"/>
    <property type="match status" value="1"/>
</dbReference>
<dbReference type="InterPro" id="IPR041673">
    <property type="entry name" value="TetR_C_23"/>
</dbReference>
<dbReference type="Gene3D" id="1.10.357.10">
    <property type="entry name" value="Tetracycline Repressor, domain 2"/>
    <property type="match status" value="1"/>
</dbReference>
<dbReference type="OrthoDB" id="977687at2"/>
<dbReference type="GO" id="GO:0003677">
    <property type="term" value="F:DNA binding"/>
    <property type="evidence" value="ECO:0007669"/>
    <property type="project" value="UniProtKB-KW"/>
</dbReference>
<keyword evidence="2" id="KW-0238">DNA-binding</keyword>
<reference evidence="2 3" key="1">
    <citation type="submission" date="2016-10" db="EMBL/GenBank/DDBJ databases">
        <authorList>
            <person name="de Groot N.N."/>
        </authorList>
    </citation>
    <scope>NUCLEOTIDE SEQUENCE [LARGE SCALE GENOMIC DNA]</scope>
    <source>
        <strain evidence="2 3">DSM 21019</strain>
    </source>
</reference>
<name>A0A1I6FNN5_9FLAO</name>
<dbReference type="InterPro" id="IPR009057">
    <property type="entry name" value="Homeodomain-like_sf"/>
</dbReference>
<evidence type="ECO:0000313" key="3">
    <source>
        <dbReference type="Proteomes" id="UP000199534"/>
    </source>
</evidence>
<dbReference type="Proteomes" id="UP000199534">
    <property type="component" value="Unassembled WGS sequence"/>
</dbReference>
<dbReference type="SUPFAM" id="SSF46689">
    <property type="entry name" value="Homeodomain-like"/>
    <property type="match status" value="1"/>
</dbReference>
<proteinExistence type="predicted"/>
<sequence length="218" mass="25587">MAATKKKKPVTKEQLISAYMHQTLERDAYPSNEYSFCRVAEIPEEDFYTHFGSLETLKEAVWVAFLDQTLSLLEKDKGYQDYGTRERMLAFYYTFFEILTLNRSYALFVVRNGQKDLSEMRQLRGLRRGLRQYAETLPQEEADGQGKLSQARRQIFSEGVWVHWLFLLRFWSRDTSPAQEKTDMAIEKSVNTLFDLLDFSPIESVVDLGKFLVKERFA</sequence>
<organism evidence="2 3">
    <name type="scientific">Robiginitalea myxolifaciens</name>
    <dbReference type="NCBI Taxonomy" id="400055"/>
    <lineage>
        <taxon>Bacteria</taxon>
        <taxon>Pseudomonadati</taxon>
        <taxon>Bacteroidota</taxon>
        <taxon>Flavobacteriia</taxon>
        <taxon>Flavobacteriales</taxon>
        <taxon>Flavobacteriaceae</taxon>
        <taxon>Robiginitalea</taxon>
    </lineage>
</organism>